<dbReference type="GeneID" id="27136923"/>
<dbReference type="PANTHER" id="PTHR30289">
    <property type="entry name" value="UNCHARACTERIZED PROTEIN YBCL-RELATED"/>
    <property type="match status" value="1"/>
</dbReference>
<dbReference type="RefSeq" id="WP_074175169.1">
    <property type="nucleotide sequence ID" value="NZ_JAHAVR010000003.1"/>
</dbReference>
<dbReference type="PROSITE" id="PS51257">
    <property type="entry name" value="PROKAR_LIPOPROTEIN"/>
    <property type="match status" value="1"/>
</dbReference>
<name>A0A0X3BJU9_9EURY</name>
<reference evidence="2 3" key="1">
    <citation type="submission" date="2016-01" db="EMBL/GenBank/DDBJ databases">
        <authorList>
            <person name="Manzoor S."/>
        </authorList>
    </citation>
    <scope>NUCLEOTIDE SEQUENCE [LARGE SCALE GENOMIC DNA]</scope>
    <source>
        <strain evidence="2">Methanoculleus sp MAB1</strain>
    </source>
</reference>
<dbReference type="InterPro" id="IPR008914">
    <property type="entry name" value="PEBP"/>
</dbReference>
<dbReference type="Pfam" id="PF01161">
    <property type="entry name" value="PBP"/>
    <property type="match status" value="1"/>
</dbReference>
<dbReference type="InterPro" id="IPR036610">
    <property type="entry name" value="PEBP-like_sf"/>
</dbReference>
<evidence type="ECO:0000313" key="2">
    <source>
        <dbReference type="EMBL" id="CVK32160.1"/>
    </source>
</evidence>
<evidence type="ECO:0000313" key="3">
    <source>
        <dbReference type="Proteomes" id="UP000069850"/>
    </source>
</evidence>
<dbReference type="Proteomes" id="UP000069850">
    <property type="component" value="Chromosome 1"/>
</dbReference>
<dbReference type="NCBIfam" id="TIGR00481">
    <property type="entry name" value="YbhB/YbcL family Raf kinase inhibitor-like protein"/>
    <property type="match status" value="1"/>
</dbReference>
<dbReference type="SUPFAM" id="SSF49777">
    <property type="entry name" value="PEBP-like"/>
    <property type="match status" value="1"/>
</dbReference>
<dbReference type="OrthoDB" id="28720at2157"/>
<dbReference type="InterPro" id="IPR005247">
    <property type="entry name" value="YbhB_YbcL/LppC-like"/>
</dbReference>
<protein>
    <recommendedName>
        <fullName evidence="4">YbhB/YbcL family Raf kinase inhibitor-like protein</fullName>
    </recommendedName>
</protein>
<sequence>MKTMLTVVALLLLVSLTAGCTEDAGDRTPPLTTMPALEVRSGAFANGTSIPVRYTCDGEDISPPLSWSGVPDSAESLALIMDDPDAPGGTFTHWVVYNISPEESGLVEGLPREQQLPGGPRQGNSSFSTAGYGGPCPPPGKAHHYIFHLYALNVSPDLPKTSDRPALEAEMQGHIVAEGVLVGTYRR</sequence>
<gene>
    <name evidence="2" type="ORF">MMAB1_0946</name>
</gene>
<feature type="region of interest" description="Disordered" evidence="1">
    <location>
        <begin position="110"/>
        <end position="132"/>
    </location>
</feature>
<evidence type="ECO:0008006" key="4">
    <source>
        <dbReference type="Google" id="ProtNLM"/>
    </source>
</evidence>
<dbReference type="CDD" id="cd00865">
    <property type="entry name" value="PEBP_bact_arch"/>
    <property type="match status" value="1"/>
</dbReference>
<dbReference type="Gene3D" id="3.90.280.10">
    <property type="entry name" value="PEBP-like"/>
    <property type="match status" value="1"/>
</dbReference>
<dbReference type="KEGG" id="mema:MMAB1_0946"/>
<evidence type="ECO:0000256" key="1">
    <source>
        <dbReference type="SAM" id="MobiDB-lite"/>
    </source>
</evidence>
<proteinExistence type="predicted"/>
<dbReference type="EMBL" id="LT158599">
    <property type="protein sequence ID" value="CVK32160.1"/>
    <property type="molecule type" value="Genomic_DNA"/>
</dbReference>
<organism evidence="2 3">
    <name type="scientific">Methanoculleus bourgensis</name>
    <dbReference type="NCBI Taxonomy" id="83986"/>
    <lineage>
        <taxon>Archaea</taxon>
        <taxon>Methanobacteriati</taxon>
        <taxon>Methanobacteriota</taxon>
        <taxon>Stenosarchaea group</taxon>
        <taxon>Methanomicrobia</taxon>
        <taxon>Methanomicrobiales</taxon>
        <taxon>Methanomicrobiaceae</taxon>
        <taxon>Methanoculleus</taxon>
    </lineage>
</organism>
<dbReference type="PANTHER" id="PTHR30289:SF1">
    <property type="entry name" value="PEBP (PHOSPHATIDYLETHANOLAMINE-BINDING PROTEIN) FAMILY PROTEIN"/>
    <property type="match status" value="1"/>
</dbReference>
<accession>A0A0X3BJU9</accession>
<dbReference type="AlphaFoldDB" id="A0A0X3BJU9"/>